<dbReference type="Proteomes" id="UP001357485">
    <property type="component" value="Unassembled WGS sequence"/>
</dbReference>
<sequence>LVVVLCPRSRNLGVHQANDGEVSSRRERRIQFQSCCINMGRNIGEVEDTDRSEWINHQRRGGHTRERIWNTK</sequence>
<evidence type="ECO:0000313" key="2">
    <source>
        <dbReference type="Proteomes" id="UP001357485"/>
    </source>
</evidence>
<accession>A0ABR0LUH6</accession>
<feature type="non-terminal residue" evidence="1">
    <location>
        <position position="1"/>
    </location>
</feature>
<keyword evidence="2" id="KW-1185">Reference proteome</keyword>
<comment type="caution">
    <text evidence="1">The sequence shown here is derived from an EMBL/GenBank/DDBJ whole genome shotgun (WGS) entry which is preliminary data.</text>
</comment>
<evidence type="ECO:0000313" key="1">
    <source>
        <dbReference type="EMBL" id="KAK5240217.1"/>
    </source>
</evidence>
<dbReference type="EMBL" id="JAVRRA010011479">
    <property type="protein sequence ID" value="KAK5240217.1"/>
    <property type="molecule type" value="Genomic_DNA"/>
</dbReference>
<protein>
    <submittedName>
        <fullName evidence="1">Uncharacterized protein</fullName>
    </submittedName>
</protein>
<organism evidence="1 2">
    <name type="scientific">Cryomyces antarcticus</name>
    <dbReference type="NCBI Taxonomy" id="329879"/>
    <lineage>
        <taxon>Eukaryota</taxon>
        <taxon>Fungi</taxon>
        <taxon>Dikarya</taxon>
        <taxon>Ascomycota</taxon>
        <taxon>Pezizomycotina</taxon>
        <taxon>Dothideomycetes</taxon>
        <taxon>Dothideomycetes incertae sedis</taxon>
        <taxon>Cryomyces</taxon>
    </lineage>
</organism>
<reference evidence="1 2" key="1">
    <citation type="submission" date="2023-08" db="EMBL/GenBank/DDBJ databases">
        <title>Black Yeasts Isolated from many extreme environments.</title>
        <authorList>
            <person name="Coleine C."/>
            <person name="Stajich J.E."/>
            <person name="Selbmann L."/>
        </authorList>
    </citation>
    <scope>NUCLEOTIDE SEQUENCE [LARGE SCALE GENOMIC DNA]</scope>
    <source>
        <strain evidence="1 2">CCFEE 536</strain>
    </source>
</reference>
<feature type="non-terminal residue" evidence="1">
    <location>
        <position position="72"/>
    </location>
</feature>
<gene>
    <name evidence="1" type="ORF">LTR16_010957</name>
</gene>
<name>A0ABR0LUH6_9PEZI</name>
<proteinExistence type="predicted"/>